<dbReference type="Pfam" id="PF06013">
    <property type="entry name" value="WXG100"/>
    <property type="match status" value="1"/>
</dbReference>
<dbReference type="Proteomes" id="UP001490365">
    <property type="component" value="Unassembled WGS sequence"/>
</dbReference>
<evidence type="ECO:0000313" key="2">
    <source>
        <dbReference type="EMBL" id="MER6273799.1"/>
    </source>
</evidence>
<sequence>MSHSPRNYNTVTLSVDPNSLNAACDQVNAAGQNISDALADIMNSLGDLRLSWTGDAADVADDFNTRWTTVTEQLYGTQAEPSKGALNILTSGIAKAAQNYANCEGAIKTMFLNFHTGIVQTNSGSASSGSPTDTVDQPSGGADKNYHTTAVNETGF</sequence>
<evidence type="ECO:0000313" key="3">
    <source>
        <dbReference type="Proteomes" id="UP001490365"/>
    </source>
</evidence>
<evidence type="ECO:0000256" key="1">
    <source>
        <dbReference type="SAM" id="MobiDB-lite"/>
    </source>
</evidence>
<dbReference type="EMBL" id="JBEOZM010000036">
    <property type="protein sequence ID" value="MER6273799.1"/>
    <property type="molecule type" value="Genomic_DNA"/>
</dbReference>
<dbReference type="SUPFAM" id="SSF140453">
    <property type="entry name" value="EsxAB dimer-like"/>
    <property type="match status" value="1"/>
</dbReference>
<keyword evidence="3" id="KW-1185">Reference proteome</keyword>
<feature type="compositionally biased region" description="Polar residues" evidence="1">
    <location>
        <begin position="147"/>
        <end position="156"/>
    </location>
</feature>
<dbReference type="RefSeq" id="WP_351962034.1">
    <property type="nucleotide sequence ID" value="NZ_JBEOZM010000036.1"/>
</dbReference>
<organism evidence="2 3">
    <name type="scientific">Streptomyces sp. 900105755</name>
    <dbReference type="NCBI Taxonomy" id="3154389"/>
    <lineage>
        <taxon>Bacteria</taxon>
        <taxon>Bacillati</taxon>
        <taxon>Actinomycetota</taxon>
        <taxon>Actinomycetes</taxon>
        <taxon>Kitasatosporales</taxon>
        <taxon>Streptomycetaceae</taxon>
        <taxon>Streptomyces</taxon>
    </lineage>
</organism>
<proteinExistence type="predicted"/>
<dbReference type="Gene3D" id="1.10.287.1060">
    <property type="entry name" value="ESAT-6-like"/>
    <property type="match status" value="1"/>
</dbReference>
<accession>A0ABV1TVN0</accession>
<reference evidence="2 3" key="1">
    <citation type="submission" date="2024-06" db="EMBL/GenBank/DDBJ databases">
        <title>The Natural Products Discovery Center: Release of the First 8490 Sequenced Strains for Exploring Actinobacteria Biosynthetic Diversity.</title>
        <authorList>
            <person name="Kalkreuter E."/>
            <person name="Kautsar S.A."/>
            <person name="Yang D."/>
            <person name="Bader C.D."/>
            <person name="Teijaro C.N."/>
            <person name="Fluegel L."/>
            <person name="Davis C.M."/>
            <person name="Simpson J.R."/>
            <person name="Lauterbach L."/>
            <person name="Steele A.D."/>
            <person name="Gui C."/>
            <person name="Meng S."/>
            <person name="Li G."/>
            <person name="Viehrig K."/>
            <person name="Ye F."/>
            <person name="Su P."/>
            <person name="Kiefer A.F."/>
            <person name="Nichols A."/>
            <person name="Cepeda A.J."/>
            <person name="Yan W."/>
            <person name="Fan B."/>
            <person name="Jiang Y."/>
            <person name="Adhikari A."/>
            <person name="Zheng C.-J."/>
            <person name="Schuster L."/>
            <person name="Cowan T.M."/>
            <person name="Smanski M.J."/>
            <person name="Chevrette M.G."/>
            <person name="De Carvalho L.P.S."/>
            <person name="Shen B."/>
        </authorList>
    </citation>
    <scope>NUCLEOTIDE SEQUENCE [LARGE SCALE GENOMIC DNA]</scope>
    <source>
        <strain evidence="2 3">NPDC001694</strain>
    </source>
</reference>
<dbReference type="InterPro" id="IPR036689">
    <property type="entry name" value="ESAT-6-like_sf"/>
</dbReference>
<gene>
    <name evidence="2" type="ORF">ABT211_42060</name>
</gene>
<feature type="region of interest" description="Disordered" evidence="1">
    <location>
        <begin position="122"/>
        <end position="156"/>
    </location>
</feature>
<comment type="caution">
    <text evidence="2">The sequence shown here is derived from an EMBL/GenBank/DDBJ whole genome shotgun (WGS) entry which is preliminary data.</text>
</comment>
<feature type="compositionally biased region" description="Polar residues" evidence="1">
    <location>
        <begin position="122"/>
        <end position="137"/>
    </location>
</feature>
<protein>
    <submittedName>
        <fullName evidence="2">WXG100 family type VII secretion target</fullName>
    </submittedName>
</protein>
<name>A0ABV1TVN0_9ACTN</name>
<dbReference type="InterPro" id="IPR010310">
    <property type="entry name" value="T7SS_ESAT-6-like"/>
</dbReference>